<comment type="caution">
    <text evidence="2">The sequence shown here is derived from an EMBL/GenBank/DDBJ whole genome shotgun (WGS) entry which is preliminary data.</text>
</comment>
<dbReference type="Proteomes" id="UP001200430">
    <property type="component" value="Unassembled WGS sequence"/>
</dbReference>
<reference evidence="2 3" key="1">
    <citation type="submission" date="2022-01" db="EMBL/GenBank/DDBJ databases">
        <title>Dethiosulfovibrio faecalis sp. nov., a novel proteolytic, non-sulfur-reducing bacterium isolated from a marine aquaculture solid waste bioreactor.</title>
        <authorList>
            <person name="Grabowski S."/>
            <person name="Apolinario E."/>
            <person name="Schneider N."/>
            <person name="Marshall C.W."/>
            <person name="Sowers K.R."/>
        </authorList>
    </citation>
    <scope>NUCLEOTIDE SEQUENCE [LARGE SCALE GENOMIC DNA]</scope>
    <source>
        <strain evidence="2 3">DSM 12537</strain>
    </source>
</reference>
<accession>A0ABS9EQF3</accession>
<dbReference type="RefSeq" id="WP_236099210.1">
    <property type="nucleotide sequence ID" value="NZ_JAKGUD010000005.1"/>
</dbReference>
<name>A0ABS9EQF3_9BACT</name>
<evidence type="ECO:0000313" key="2">
    <source>
        <dbReference type="EMBL" id="MCF4142486.1"/>
    </source>
</evidence>
<dbReference type="EMBL" id="JAKGUD010000005">
    <property type="protein sequence ID" value="MCF4142486.1"/>
    <property type="molecule type" value="Genomic_DNA"/>
</dbReference>
<organism evidence="2 3">
    <name type="scientific">Dethiosulfovibrio marinus</name>
    <dbReference type="NCBI Taxonomy" id="133532"/>
    <lineage>
        <taxon>Bacteria</taxon>
        <taxon>Thermotogati</taxon>
        <taxon>Synergistota</taxon>
        <taxon>Synergistia</taxon>
        <taxon>Synergistales</taxon>
        <taxon>Dethiosulfovibrionaceae</taxon>
        <taxon>Dethiosulfovibrio</taxon>
    </lineage>
</organism>
<sequence>MSLLSSEKASQLLNFQFESKLFSAKARNVVSSQTKEIVHSASVVMQRVQENCAGSGKPPAGADLAAVATSFIDLAPHGIDGLKQRFFRHRDVKHLAWALSYKDEACPKSIMESPYFSLALEVIGSMPQRRFLRILFDLLLSEWSQIPSGNRKLLQASLKQLLAISNDKNRFVRLLQKEHFYFLEEKGPYLLSLEILKASHEELESFLDPDHMKSSDRFTSLPFFVNSLKATSYFFEVAAYTIDAICGPYAIDKAGQTEKLNRVLPSLVKLAEKRFIGADLRRILVPIIVWIDKHPSEGASWKERIKELAMRKVGDPYIKANWGGWPGIGERQKKALDLARDILNRWISESLISLFFEKIMINNDRKEFWLPYAEKLSVRIFCNKGDLNSLREDSRIINQMGTRLSQLRGTGAVLVMTAGDYLLIEFSTGGNAFYVYKRENLGKYGLKRLEDVIENDAEESLSVFDIKKTDMPRISEVYQEEGRFFHYADWERTLALWLKTQVGV</sequence>
<evidence type="ECO:0000259" key="1">
    <source>
        <dbReference type="Pfam" id="PF15611"/>
    </source>
</evidence>
<gene>
    <name evidence="2" type="ORF">L2W38_06630</name>
</gene>
<dbReference type="InterPro" id="IPR028943">
    <property type="entry name" value="ZorC_EH_Signature_dom"/>
</dbReference>
<proteinExistence type="predicted"/>
<dbReference type="Pfam" id="PF15611">
    <property type="entry name" value="EH_Signature"/>
    <property type="match status" value="1"/>
</dbReference>
<keyword evidence="3" id="KW-1185">Reference proteome</keyword>
<feature type="domain" description="Zorya protein ZorC EH" evidence="1">
    <location>
        <begin position="118"/>
        <end position="440"/>
    </location>
</feature>
<evidence type="ECO:0000313" key="3">
    <source>
        <dbReference type="Proteomes" id="UP001200430"/>
    </source>
</evidence>
<protein>
    <submittedName>
        <fullName evidence="2">EH signature domain-containing protein</fullName>
    </submittedName>
</protein>